<comment type="caution">
    <text evidence="4">The sequence shown here is derived from an EMBL/GenBank/DDBJ whole genome shotgun (WGS) entry which is preliminary data.</text>
</comment>
<gene>
    <name evidence="4" type="ORF">ACFOZ9_08405</name>
</gene>
<reference evidence="5" key="1">
    <citation type="journal article" date="2019" name="Int. J. Syst. Evol. Microbiol.">
        <title>The Global Catalogue of Microorganisms (GCM) 10K type strain sequencing project: providing services to taxonomists for standard genome sequencing and annotation.</title>
        <authorList>
            <consortium name="The Broad Institute Genomics Platform"/>
            <consortium name="The Broad Institute Genome Sequencing Center for Infectious Disease"/>
            <person name="Wu L."/>
            <person name="Ma J."/>
        </authorList>
    </citation>
    <scope>NUCLEOTIDE SEQUENCE [LARGE SCALE GENOMIC DNA]</scope>
    <source>
        <strain evidence="5">CCUG 56029</strain>
    </source>
</reference>
<dbReference type="Proteomes" id="UP001595998">
    <property type="component" value="Unassembled WGS sequence"/>
</dbReference>
<feature type="domain" description="N-acetyltransferase" evidence="3">
    <location>
        <begin position="141"/>
        <end position="214"/>
    </location>
</feature>
<keyword evidence="1 4" id="KW-0808">Transferase</keyword>
<dbReference type="InterPro" id="IPR000182">
    <property type="entry name" value="GNAT_dom"/>
</dbReference>
<sequence>MSQAAVQVRPVCPDDEVALGQVAYQTGFFGDSAQRYFPDAALFADLWVRPYLLGAGEACFVAVGPDQEVLGYVLGAPDPARYRRALWRVVGTRILPRLRRPDRSFWAGLRHLVRLARFPGPHADARQYPAHLHLNLLSRARGQGAGAALLSAHLEALRALGVCGVQLSTTTENQAALRLYQRFGFQEAGRRVSPLWTPWLGHPAEHVVMVLALNPAAAPD</sequence>
<evidence type="ECO:0000256" key="1">
    <source>
        <dbReference type="ARBA" id="ARBA00022679"/>
    </source>
</evidence>
<dbReference type="EMBL" id="JBHSEH010000006">
    <property type="protein sequence ID" value="MFC4426235.1"/>
    <property type="molecule type" value="Genomic_DNA"/>
</dbReference>
<dbReference type="GO" id="GO:0016746">
    <property type="term" value="F:acyltransferase activity"/>
    <property type="evidence" value="ECO:0007669"/>
    <property type="project" value="UniProtKB-KW"/>
</dbReference>
<dbReference type="InterPro" id="IPR016181">
    <property type="entry name" value="Acyl_CoA_acyltransferase"/>
</dbReference>
<dbReference type="Pfam" id="PF00583">
    <property type="entry name" value="Acetyltransf_1"/>
    <property type="match status" value="1"/>
</dbReference>
<proteinExistence type="predicted"/>
<dbReference type="SUPFAM" id="SSF55729">
    <property type="entry name" value="Acyl-CoA N-acyltransferases (Nat)"/>
    <property type="match status" value="1"/>
</dbReference>
<accession>A0ABV8XLG6</accession>
<dbReference type="Gene3D" id="3.40.630.30">
    <property type="match status" value="1"/>
</dbReference>
<evidence type="ECO:0000256" key="2">
    <source>
        <dbReference type="ARBA" id="ARBA00023315"/>
    </source>
</evidence>
<dbReference type="InterPro" id="IPR050832">
    <property type="entry name" value="Bact_Acetyltransf"/>
</dbReference>
<evidence type="ECO:0000313" key="5">
    <source>
        <dbReference type="Proteomes" id="UP001595998"/>
    </source>
</evidence>
<organism evidence="4 5">
    <name type="scientific">Deinococcus navajonensis</name>
    <dbReference type="NCBI Taxonomy" id="309884"/>
    <lineage>
        <taxon>Bacteria</taxon>
        <taxon>Thermotogati</taxon>
        <taxon>Deinococcota</taxon>
        <taxon>Deinococci</taxon>
        <taxon>Deinococcales</taxon>
        <taxon>Deinococcaceae</taxon>
        <taxon>Deinococcus</taxon>
    </lineage>
</organism>
<dbReference type="PROSITE" id="PS51186">
    <property type="entry name" value="GNAT"/>
    <property type="match status" value="1"/>
</dbReference>
<name>A0ABV8XLG6_9DEIO</name>
<dbReference type="PANTHER" id="PTHR43877">
    <property type="entry name" value="AMINOALKYLPHOSPHONATE N-ACETYLTRANSFERASE-RELATED-RELATED"/>
    <property type="match status" value="1"/>
</dbReference>
<evidence type="ECO:0000259" key="3">
    <source>
        <dbReference type="PROSITE" id="PS51186"/>
    </source>
</evidence>
<evidence type="ECO:0000313" key="4">
    <source>
        <dbReference type="EMBL" id="MFC4426235.1"/>
    </source>
</evidence>
<dbReference type="EC" id="2.3.1.-" evidence="4"/>
<protein>
    <submittedName>
        <fullName evidence="4">GNAT family N-acetyltransferase</fullName>
        <ecNumber evidence="4">2.3.1.-</ecNumber>
    </submittedName>
</protein>
<keyword evidence="5" id="KW-1185">Reference proteome</keyword>
<dbReference type="RefSeq" id="WP_380038483.1">
    <property type="nucleotide sequence ID" value="NZ_JBHSEH010000006.1"/>
</dbReference>
<keyword evidence="2 4" id="KW-0012">Acyltransferase</keyword>